<organism evidence="14 15">
    <name type="scientific">Araneus ventricosus</name>
    <name type="common">Orbweaver spider</name>
    <name type="synonym">Epeira ventricosa</name>
    <dbReference type="NCBI Taxonomy" id="182803"/>
    <lineage>
        <taxon>Eukaryota</taxon>
        <taxon>Metazoa</taxon>
        <taxon>Ecdysozoa</taxon>
        <taxon>Arthropoda</taxon>
        <taxon>Chelicerata</taxon>
        <taxon>Arachnida</taxon>
        <taxon>Araneae</taxon>
        <taxon>Araneomorphae</taxon>
        <taxon>Entelegynae</taxon>
        <taxon>Araneoidea</taxon>
        <taxon>Araneidae</taxon>
        <taxon>Araneus</taxon>
    </lineage>
</organism>
<evidence type="ECO:0000256" key="10">
    <source>
        <dbReference type="ARBA" id="ARBA00023043"/>
    </source>
</evidence>
<gene>
    <name evidence="14" type="primary">Ank3_4</name>
    <name evidence="14" type="ORF">AVEN_45567_1</name>
</gene>
<feature type="coiled-coil region" evidence="13">
    <location>
        <begin position="541"/>
        <end position="572"/>
    </location>
</feature>
<dbReference type="EMBL" id="BGPR01004377">
    <property type="protein sequence ID" value="GBM98995.1"/>
    <property type="molecule type" value="Genomic_DNA"/>
</dbReference>
<keyword evidence="5" id="KW-1052">Target cell membrane</keyword>
<dbReference type="GO" id="GO:0006887">
    <property type="term" value="P:exocytosis"/>
    <property type="evidence" value="ECO:0007669"/>
    <property type="project" value="UniProtKB-KW"/>
</dbReference>
<dbReference type="GO" id="GO:0044218">
    <property type="term" value="C:other organism cell membrane"/>
    <property type="evidence" value="ECO:0007669"/>
    <property type="project" value="UniProtKB-KW"/>
</dbReference>
<evidence type="ECO:0000313" key="15">
    <source>
        <dbReference type="Proteomes" id="UP000499080"/>
    </source>
</evidence>
<dbReference type="InterPro" id="IPR002110">
    <property type="entry name" value="Ankyrin_rpt"/>
</dbReference>
<feature type="repeat" description="ANK" evidence="12">
    <location>
        <begin position="1182"/>
        <end position="1214"/>
    </location>
</feature>
<dbReference type="Pfam" id="PF12796">
    <property type="entry name" value="Ank_2"/>
    <property type="match status" value="10"/>
</dbReference>
<dbReference type="InterPro" id="IPR011990">
    <property type="entry name" value="TPR-like_helical_dom_sf"/>
</dbReference>
<evidence type="ECO:0000313" key="14">
    <source>
        <dbReference type="EMBL" id="GBM98995.1"/>
    </source>
</evidence>
<feature type="repeat" description="ANK" evidence="12">
    <location>
        <begin position="1215"/>
        <end position="1247"/>
    </location>
</feature>
<dbReference type="PROSITE" id="PS50088">
    <property type="entry name" value="ANK_REPEAT"/>
    <property type="match status" value="20"/>
</dbReference>
<accession>A0A4Y2KBA5</accession>
<evidence type="ECO:0000256" key="2">
    <source>
        <dbReference type="ARBA" id="ARBA00004613"/>
    </source>
</evidence>
<feature type="repeat" description="ANK" evidence="12">
    <location>
        <begin position="1048"/>
        <end position="1080"/>
    </location>
</feature>
<feature type="repeat" description="ANK" evidence="12">
    <location>
        <begin position="1673"/>
        <end position="1705"/>
    </location>
</feature>
<sequence>MGGLLSLMEYLPLGWYRHLFGYTQKTFSFASKSIEQLVEEFISLDEVSGNYFYSQIISEIKDAVLNDDLDRFKVLSELLNYANIHKNCETLRNYRQTAYESTGNINLINLACKLCAVNVLSHLFSDDNCLYNLPFPIDKSVLSPEEEDEHHHNAFYYAIRSNNSNLLEILIDKWPNDCLKENSDKLDDILSKAYKDLITKNVYICKGMEILVKNKYVDLRFFHENTVQKKAVADRDDTQNLKDLTMLRIDFILESIAYVREHFWESDPNEMFILSTEYIAKNIHTLKAAIASSNKLLWEEIEFCLIIFIRSCLGRFQADPLYHFLLNKQRMLMHLGNFSDILITVKDQVRTAKINKFRKIVIKGIENLDIKPHFKALSDDFTQVRDLYTLETIRKSIKVAVCADVSQKNGQLLITRALQIIGEHLKNTLDSPKLSNATYELLLSTLPRNVKEIITDLRNCLSHAESLSSRSENEENVISFFASMQSDIEQLSIIIFDILRRKKAMIIGKVLDKIKDCESPSSIKLFFKQNHFSPYSFEGEVKETETLNIAYIEELERLIQELQSEVDKELSSAKELFHRIHDVTYKRYFYSGIDLSKSIDLYECSLPSNTKETIMIFRDSLLRINLKNAASESEAILQLTKIPMEVEKICSILNGIFVKNKLKATKSVLLRIKDCTNYSNIEKLLTQIQELEETNPINEEEIKESEKLILDLEIFSECALNSAKEMFRKIHWIIEEEKTRLDKVRNDFCNALRKFMKIAPLNDNDDGDFKTLMKSHISTTKTTFELLTMPSYMRIFSDKLSLVLRDIILQLVQGNCIRGERFKNALFNVYNFIEFHMGQIKGIKEFKQMLKPNKKHQGRKSRQKISKLDEGLGDQLSHKLSSLKTVINDFHFDKLSSEKVQSGEKDLMVQSLIEMFVLDVMSALECFPDRLAHNAYFLDTDYPVINGKNLRNHLAHGNALVSILLRGEFTNVLLNAKKLIETDDLLRTDRQIGKKIKNDPVKLKASLDGDLTSVSQQYELFLALTEGNMEKVKDCLGKGADLHGRDMNSQTSLHFAAKGSNLEMVKFVLKFYPDVNVKDDKLQTALHIAASNGRLFTMEYLLQDMKMPIDSRDANGKTPLHFASENGHLDVVKCLLEHDAETISKDLFGYAPLHYAVKGNYKDIVNLFLEKESNVDSNQAFYGISALHLASEKGHLDLVVILIEKKANVNCTSDMQFVPLHFAARKGHAEVVKLLIAKGASVNSRNIHKATPLHLAVENGFEEIVDILLYHGADANAIYLNGLTPLAVAARQGYSSIAKLLLEKDAVIDALTDFCQNPLDLAASFGHYELVKILMDKFKPDSKISALHEAALGGHRHIMELLVKEGVSIHEKWVRSEFSALHLAALEGHTDVLDFLIEHGFDIDTKAGGTQPEKVLSCKDQEYTDFVDSVIFKRSKSDTLIGNGQTALHLSSNRGHRDTVRSLLRNKANIQIKDNSGKTALRVIIEKDMTNILIEENIAVGLTDCGIYNPLQLGCVKGDLKFVQYCIKEGCDIEARTKLLNDTALHLAVMRGHAEVVKYLLDNGSNINAPTDNGATALAIAIEENKRDILDILMDRNAEFTSEDERKFMLTAITRGNEDIVGYLLSKNPKNGASNPKYDHYPLHTAVLFGHLNTIKKLIEELDKKEIDAKNKKSVTPLYIAADLDQCEIAKFLLSKGADPNAKSGGVNVPLHMAAVKGYSEMVKILLKEGADCSITDAHGTSSIEFAIRLKHPDIVKILLSHSKVDVNSYCCKGCSLLHLGAISGSLETVEYLVDLKADIDATDSLGAKPIHIAAREGYKDIVEYLSSLKFEIDDRGENGWTLLHYAAAGNHPDICEFLLRKGLDINIEDEHGHTPLHIAAEFGKTKVVQMLLYNGAYYDARSKRNETPLQIMSSENNGIIVSLTIISGLFAAVRNNDYSKSEVLLKEAEEFSKIGYANVKNEKCISLLHYAAWKGSEEIVELLLRFKANPNARAKDGSTSLHYASKFSHLSVVKTLLRHGAIFEPQNESNKTPLNYATDQNIILLLNFVQTTFSKVMSSETSLMEDLESITNLDTSKIVMKTMNIHGQKLTTTATLYKHPNAKGIKELFQNDVLVPLKMAEFFFEHGQYENSFKLYKIVLQKRVYLFGQDDPAVLDIRFKLSLIRFRQWNYNEAFDLAQNVYLRRKDIFDEFHEETLAAHSLLASILERNGQKEQALYIYEDVSNKLRSTLGPGHAETLKNLICLEHLLLIENKAEIAVKISDELIEKLDENFDVTLWNWDILLKLGKILRLMGMHSKALEIFDSVFEMQKIAFGLCHHETLKTILDIAETFLLKGDEKTSLVVFKKASYLHCSVLGPNHADSLHCRNCLANILFSQRKFCEALEIYQSDLQKRMEKFWEQMILKSFILNRESIS</sequence>
<evidence type="ECO:0000256" key="12">
    <source>
        <dbReference type="PROSITE-ProRule" id="PRU00023"/>
    </source>
</evidence>
<dbReference type="PANTHER" id="PTHR24123">
    <property type="entry name" value="ANKYRIN REPEAT-CONTAINING"/>
    <property type="match status" value="1"/>
</dbReference>
<keyword evidence="13" id="KW-0175">Coiled coil</keyword>
<keyword evidence="10 12" id="KW-0040">ANK repeat</keyword>
<evidence type="ECO:0000256" key="7">
    <source>
        <dbReference type="ARBA" id="ARBA00022699"/>
    </source>
</evidence>
<dbReference type="Gene3D" id="1.25.40.10">
    <property type="entry name" value="Tetratricopeptide repeat domain"/>
    <property type="match status" value="2"/>
</dbReference>
<feature type="repeat" description="ANK" evidence="12">
    <location>
        <begin position="1342"/>
        <end position="1370"/>
    </location>
</feature>
<dbReference type="PRINTS" id="PR01415">
    <property type="entry name" value="ANKYRIN"/>
</dbReference>
<keyword evidence="4" id="KW-0964">Secreted</keyword>
<evidence type="ECO:0000256" key="6">
    <source>
        <dbReference type="ARBA" id="ARBA00022656"/>
    </source>
</evidence>
<feature type="repeat" description="ANK" evidence="12">
    <location>
        <begin position="1115"/>
        <end position="1147"/>
    </location>
</feature>
<comment type="caution">
    <text evidence="14">The sequence shown here is derived from an EMBL/GenBank/DDBJ whole genome shotgun (WGS) entry which is preliminary data.</text>
</comment>
<dbReference type="Gene3D" id="1.25.40.20">
    <property type="entry name" value="Ankyrin repeat-containing domain"/>
    <property type="match status" value="7"/>
</dbReference>
<keyword evidence="9" id="KW-0638">Presynaptic neurotoxin</keyword>
<dbReference type="OrthoDB" id="539213at2759"/>
<evidence type="ECO:0000256" key="5">
    <source>
        <dbReference type="ARBA" id="ARBA00022537"/>
    </source>
</evidence>
<keyword evidence="7" id="KW-0528">Neurotoxin</keyword>
<keyword evidence="6" id="KW-0800">Toxin</keyword>
<keyword evidence="11" id="KW-0472">Membrane</keyword>
<dbReference type="SUPFAM" id="SSF48452">
    <property type="entry name" value="TPR-like"/>
    <property type="match status" value="2"/>
</dbReference>
<feature type="repeat" description="ANK" evidence="12">
    <location>
        <begin position="1573"/>
        <end position="1605"/>
    </location>
</feature>
<proteinExistence type="predicted"/>
<evidence type="ECO:0000256" key="9">
    <source>
        <dbReference type="ARBA" id="ARBA00023028"/>
    </source>
</evidence>
<keyword evidence="11" id="KW-1053">Target membrane</keyword>
<feature type="repeat" description="ANK" evidence="12">
    <location>
        <begin position="1248"/>
        <end position="1280"/>
    </location>
</feature>
<evidence type="ECO:0000256" key="11">
    <source>
        <dbReference type="ARBA" id="ARBA00023298"/>
    </source>
</evidence>
<feature type="repeat" description="ANK" evidence="12">
    <location>
        <begin position="1706"/>
        <end position="1738"/>
    </location>
</feature>
<feature type="repeat" description="ANK" evidence="12">
    <location>
        <begin position="1443"/>
        <end position="1475"/>
    </location>
</feature>
<feature type="repeat" description="ANK" evidence="12">
    <location>
        <begin position="1964"/>
        <end position="1996"/>
    </location>
</feature>
<dbReference type="PANTHER" id="PTHR24123:SF33">
    <property type="entry name" value="PROTEIN HOS4"/>
    <property type="match status" value="1"/>
</dbReference>
<dbReference type="InterPro" id="IPR036770">
    <property type="entry name" value="Ankyrin_rpt-contain_sf"/>
</dbReference>
<protein>
    <submittedName>
        <fullName evidence="14">Ankyrin-3</fullName>
    </submittedName>
</protein>
<evidence type="ECO:0000256" key="3">
    <source>
        <dbReference type="ARBA" id="ARBA00022483"/>
    </source>
</evidence>
<evidence type="ECO:0000256" key="8">
    <source>
        <dbReference type="ARBA" id="ARBA00022737"/>
    </source>
</evidence>
<keyword evidence="3" id="KW-0268">Exocytosis</keyword>
<keyword evidence="15" id="KW-1185">Reference proteome</keyword>
<dbReference type="PROSITE" id="PS50297">
    <property type="entry name" value="ANK_REP_REGION"/>
    <property type="match status" value="18"/>
</dbReference>
<name>A0A4Y2KBA5_ARAVE</name>
<feature type="repeat" description="ANK" evidence="12">
    <location>
        <begin position="1148"/>
        <end position="1180"/>
    </location>
</feature>
<dbReference type="SMART" id="SM00248">
    <property type="entry name" value="ANK"/>
    <property type="match status" value="28"/>
</dbReference>
<evidence type="ECO:0000256" key="4">
    <source>
        <dbReference type="ARBA" id="ARBA00022525"/>
    </source>
</evidence>
<dbReference type="GO" id="GO:0044231">
    <property type="term" value="C:host cell presynaptic membrane"/>
    <property type="evidence" value="ECO:0007669"/>
    <property type="project" value="UniProtKB-KW"/>
</dbReference>
<evidence type="ECO:0000256" key="1">
    <source>
        <dbReference type="ARBA" id="ARBA00004175"/>
    </source>
</evidence>
<dbReference type="GO" id="GO:0090729">
    <property type="term" value="F:toxin activity"/>
    <property type="evidence" value="ECO:0007669"/>
    <property type="project" value="UniProtKB-KW"/>
</dbReference>
<feature type="repeat" description="ANK" evidence="12">
    <location>
        <begin position="1540"/>
        <end position="1572"/>
    </location>
</feature>
<dbReference type="GO" id="GO:0005576">
    <property type="term" value="C:extracellular region"/>
    <property type="evidence" value="ECO:0007669"/>
    <property type="project" value="UniProtKB-SubCell"/>
</dbReference>
<feature type="repeat" description="ANK" evidence="12">
    <location>
        <begin position="1773"/>
        <end position="1805"/>
    </location>
</feature>
<dbReference type="Proteomes" id="UP000499080">
    <property type="component" value="Unassembled WGS sequence"/>
</dbReference>
<feature type="repeat" description="ANK" evidence="12">
    <location>
        <begin position="1281"/>
        <end position="1313"/>
    </location>
</feature>
<feature type="repeat" description="ANK" evidence="12">
    <location>
        <begin position="1872"/>
        <end position="1904"/>
    </location>
</feature>
<feature type="repeat" description="ANK" evidence="12">
    <location>
        <begin position="1806"/>
        <end position="1838"/>
    </location>
</feature>
<dbReference type="InterPro" id="IPR051165">
    <property type="entry name" value="Multifunctional_ANK_Repeat"/>
</dbReference>
<feature type="coiled-coil region" evidence="13">
    <location>
        <begin position="681"/>
        <end position="708"/>
    </location>
</feature>
<reference evidence="14 15" key="1">
    <citation type="journal article" date="2019" name="Sci. Rep.">
        <title>Orb-weaving spider Araneus ventricosus genome elucidates the spidroin gene catalogue.</title>
        <authorList>
            <person name="Kono N."/>
            <person name="Nakamura H."/>
            <person name="Ohtoshi R."/>
            <person name="Moran D.A.P."/>
            <person name="Shinohara A."/>
            <person name="Yoshida Y."/>
            <person name="Fujiwara M."/>
            <person name="Mori M."/>
            <person name="Tomita M."/>
            <person name="Arakawa K."/>
        </authorList>
    </citation>
    <scope>NUCLEOTIDE SEQUENCE [LARGE SCALE GENOMIC DNA]</scope>
</reference>
<dbReference type="Pfam" id="PF13637">
    <property type="entry name" value="Ank_4"/>
    <property type="match status" value="1"/>
</dbReference>
<comment type="subcellular location">
    <subcellularLocation>
        <location evidence="2">Secreted</location>
    </subcellularLocation>
    <subcellularLocation>
        <location evidence="1">Target cell membrane</location>
    </subcellularLocation>
</comment>
<feature type="repeat" description="ANK" evidence="12">
    <location>
        <begin position="1376"/>
        <end position="1408"/>
    </location>
</feature>
<feature type="repeat" description="ANK" evidence="12">
    <location>
        <begin position="1997"/>
        <end position="2029"/>
    </location>
</feature>
<keyword evidence="8" id="KW-0677">Repeat</keyword>
<dbReference type="SUPFAM" id="SSF48403">
    <property type="entry name" value="Ankyrin repeat"/>
    <property type="match status" value="3"/>
</dbReference>
<feature type="repeat" description="ANK" evidence="12">
    <location>
        <begin position="1839"/>
        <end position="1871"/>
    </location>
</feature>
<evidence type="ECO:0000256" key="13">
    <source>
        <dbReference type="SAM" id="Coils"/>
    </source>
</evidence>